<keyword evidence="3" id="KW-1185">Reference proteome</keyword>
<name>A0ABT3KRU9_9BURK</name>
<feature type="domain" description="FAD-binding" evidence="1">
    <location>
        <begin position="9"/>
        <end position="339"/>
    </location>
</feature>
<dbReference type="Pfam" id="PF01494">
    <property type="entry name" value="FAD_binding_3"/>
    <property type="match status" value="1"/>
</dbReference>
<dbReference type="GeneID" id="77321181"/>
<reference evidence="3" key="1">
    <citation type="submission" date="2023-07" db="EMBL/GenBank/DDBJ databases">
        <title>Verminephrobacter genomes.</title>
        <authorList>
            <person name="Lund M.B."/>
        </authorList>
    </citation>
    <scope>NUCLEOTIDE SEQUENCE [LARGE SCALE GENOMIC DNA]</scope>
    <source>
        <strain evidence="3">AtM5-05</strain>
    </source>
</reference>
<dbReference type="Gene3D" id="3.50.50.60">
    <property type="entry name" value="FAD/NAD(P)-binding domain"/>
    <property type="match status" value="1"/>
</dbReference>
<protein>
    <submittedName>
        <fullName evidence="2">NAD(P)/FAD-dependent oxidoreductase</fullName>
    </submittedName>
</protein>
<evidence type="ECO:0000313" key="3">
    <source>
        <dbReference type="Proteomes" id="UP001208935"/>
    </source>
</evidence>
<dbReference type="PANTHER" id="PTHR42685:SF22">
    <property type="entry name" value="CONDITIONED MEDIUM FACTOR RECEPTOR 1"/>
    <property type="match status" value="1"/>
</dbReference>
<dbReference type="InterPro" id="IPR050407">
    <property type="entry name" value="Geranylgeranyl_reductase"/>
</dbReference>
<organism evidence="2 3">
    <name type="scientific">Verminephrobacter aporrectodeae subsp. tuberculatae</name>
    <dbReference type="NCBI Taxonomy" id="1110392"/>
    <lineage>
        <taxon>Bacteria</taxon>
        <taxon>Pseudomonadati</taxon>
        <taxon>Pseudomonadota</taxon>
        <taxon>Betaproteobacteria</taxon>
        <taxon>Burkholderiales</taxon>
        <taxon>Comamonadaceae</taxon>
        <taxon>Verminephrobacter</taxon>
    </lineage>
</organism>
<gene>
    <name evidence="2" type="ORF">D5039_07585</name>
</gene>
<dbReference type="InterPro" id="IPR036188">
    <property type="entry name" value="FAD/NAD-bd_sf"/>
</dbReference>
<dbReference type="InterPro" id="IPR002938">
    <property type="entry name" value="FAD-bd"/>
</dbReference>
<sequence>MTETLPSTVDVLVAGAGVAGTATAILLAKGGLSVVLLDRCNDIEDYKSLCTHFVQPVANSVFADLGLSRLLEPAYSVRTKAAFLVPGGSIDTDGGYGDDPVTAYAHNIERRVFDPELRREALACGVTLAMNSSVRALQKTPDGFSAEIVSAYDDTTRLTCRFAVAADGRASALGRLLGAPVQSHPNDRAAYFCYCTGIDAPRDNKSIFALHGNEMAFLYPQIEGRTLLSIYVKHERLAQIGQDGDMFAFILEQMKTHLPDVDFSNATLDGRVYGYKKYDNQLRPPVTAQMAFVGDASISIDPMSGVGCSFALKSARLLADAILAQPGSPTEALDAYAASHQQFFPAHCDGIIADSRVAKTDRAVGETYRYILADEQLQRRYLVLTARLITPAQFQKSYLLSVARRRSSVSL</sequence>
<dbReference type="Proteomes" id="UP001208935">
    <property type="component" value="Unassembled WGS sequence"/>
</dbReference>
<dbReference type="PANTHER" id="PTHR42685">
    <property type="entry name" value="GERANYLGERANYL DIPHOSPHATE REDUCTASE"/>
    <property type="match status" value="1"/>
</dbReference>
<dbReference type="PRINTS" id="PR00420">
    <property type="entry name" value="RNGMNOXGNASE"/>
</dbReference>
<accession>A0ABT3KRU9</accession>
<evidence type="ECO:0000313" key="2">
    <source>
        <dbReference type="EMBL" id="MCW5321028.1"/>
    </source>
</evidence>
<proteinExistence type="predicted"/>
<dbReference type="SUPFAM" id="SSF51905">
    <property type="entry name" value="FAD/NAD(P)-binding domain"/>
    <property type="match status" value="1"/>
</dbReference>
<dbReference type="EMBL" id="QZCW01000001">
    <property type="protein sequence ID" value="MCW5321028.1"/>
    <property type="molecule type" value="Genomic_DNA"/>
</dbReference>
<dbReference type="RefSeq" id="WP_265257525.1">
    <property type="nucleotide sequence ID" value="NZ_QZCV01000001.1"/>
</dbReference>
<evidence type="ECO:0000259" key="1">
    <source>
        <dbReference type="Pfam" id="PF01494"/>
    </source>
</evidence>
<comment type="caution">
    <text evidence="2">The sequence shown here is derived from an EMBL/GenBank/DDBJ whole genome shotgun (WGS) entry which is preliminary data.</text>
</comment>